<evidence type="ECO:0000313" key="2">
    <source>
        <dbReference type="EMBL" id="MPC22505.1"/>
    </source>
</evidence>
<name>A0A5B7DMT6_PORTR</name>
<organism evidence="2 3">
    <name type="scientific">Portunus trituberculatus</name>
    <name type="common">Swimming crab</name>
    <name type="synonym">Neptunus trituberculatus</name>
    <dbReference type="NCBI Taxonomy" id="210409"/>
    <lineage>
        <taxon>Eukaryota</taxon>
        <taxon>Metazoa</taxon>
        <taxon>Ecdysozoa</taxon>
        <taxon>Arthropoda</taxon>
        <taxon>Crustacea</taxon>
        <taxon>Multicrustacea</taxon>
        <taxon>Malacostraca</taxon>
        <taxon>Eumalacostraca</taxon>
        <taxon>Eucarida</taxon>
        <taxon>Decapoda</taxon>
        <taxon>Pleocyemata</taxon>
        <taxon>Brachyura</taxon>
        <taxon>Eubrachyura</taxon>
        <taxon>Portunoidea</taxon>
        <taxon>Portunidae</taxon>
        <taxon>Portuninae</taxon>
        <taxon>Portunus</taxon>
    </lineage>
</organism>
<accession>A0A5B7DMT6</accession>
<dbReference type="AlphaFoldDB" id="A0A5B7DMT6"/>
<feature type="region of interest" description="Disordered" evidence="1">
    <location>
        <begin position="1"/>
        <end position="23"/>
    </location>
</feature>
<proteinExistence type="predicted"/>
<keyword evidence="3" id="KW-1185">Reference proteome</keyword>
<evidence type="ECO:0000313" key="3">
    <source>
        <dbReference type="Proteomes" id="UP000324222"/>
    </source>
</evidence>
<gene>
    <name evidence="2" type="ORF">E2C01_015522</name>
</gene>
<dbReference type="EMBL" id="VSRR010001095">
    <property type="protein sequence ID" value="MPC22505.1"/>
    <property type="molecule type" value="Genomic_DNA"/>
</dbReference>
<dbReference type="Proteomes" id="UP000324222">
    <property type="component" value="Unassembled WGS sequence"/>
</dbReference>
<sequence length="83" mass="9079">MGAVAPPSHRLERHSCTPRAESSQIHHTYKQRCLHCVTPPGPAAAAATRRGGASLSPRSLHHLAALPATPHRLCRWPPLHQYL</sequence>
<reference evidence="2 3" key="1">
    <citation type="submission" date="2019-05" db="EMBL/GenBank/DDBJ databases">
        <title>Another draft genome of Portunus trituberculatus and its Hox gene families provides insights of decapod evolution.</title>
        <authorList>
            <person name="Jeong J.-H."/>
            <person name="Song I."/>
            <person name="Kim S."/>
            <person name="Choi T."/>
            <person name="Kim D."/>
            <person name="Ryu S."/>
            <person name="Kim W."/>
        </authorList>
    </citation>
    <scope>NUCLEOTIDE SEQUENCE [LARGE SCALE GENOMIC DNA]</scope>
    <source>
        <tissue evidence="2">Muscle</tissue>
    </source>
</reference>
<protein>
    <submittedName>
        <fullName evidence="2">Uncharacterized protein</fullName>
    </submittedName>
</protein>
<comment type="caution">
    <text evidence="2">The sequence shown here is derived from an EMBL/GenBank/DDBJ whole genome shotgun (WGS) entry which is preliminary data.</text>
</comment>
<evidence type="ECO:0000256" key="1">
    <source>
        <dbReference type="SAM" id="MobiDB-lite"/>
    </source>
</evidence>